<evidence type="ECO:0000256" key="7">
    <source>
        <dbReference type="ARBA" id="ARBA00022989"/>
    </source>
</evidence>
<dbReference type="RefSeq" id="WP_022541920.1">
    <property type="nucleotide sequence ID" value="NC_022521.1"/>
</dbReference>
<dbReference type="InterPro" id="IPR044878">
    <property type="entry name" value="UbiA_sf"/>
</dbReference>
<keyword evidence="7 11" id="KW-1133">Transmembrane helix</keyword>
<reference evidence="12 13" key="1">
    <citation type="journal article" date="2013" name="Appl. Environ. Microbiol.">
        <title>Variation of the Virus-Related Elements within Syntenic Genomes of the Hyperthermophilic Archaeon Aeropyrum.</title>
        <authorList>
            <person name="Daifuku T."/>
            <person name="Yoshida T."/>
            <person name="Kitamura T."/>
            <person name="Kawaichi S."/>
            <person name="Inoue T."/>
            <person name="Nomura K."/>
            <person name="Yoshida Y."/>
            <person name="Kuno S."/>
            <person name="Sako Y."/>
        </authorList>
    </citation>
    <scope>NUCLEOTIDE SEQUENCE [LARGE SCALE GENOMIC DNA]</scope>
    <source>
        <strain evidence="12 13">SY1</strain>
    </source>
</reference>
<feature type="transmembrane region" description="Helical" evidence="11">
    <location>
        <begin position="178"/>
        <end position="198"/>
    </location>
</feature>
<dbReference type="UniPathway" id="UPA00834">
    <property type="reaction ID" value="UER00712"/>
</dbReference>
<dbReference type="AlphaFoldDB" id="U3TF60"/>
<dbReference type="EMBL" id="AP012489">
    <property type="protein sequence ID" value="BAN90650.1"/>
    <property type="molecule type" value="Genomic_DNA"/>
</dbReference>
<dbReference type="KEGG" id="acj:ACAM_1181"/>
<dbReference type="PANTHER" id="PTHR43448">
    <property type="entry name" value="PROTOHEME IX FARNESYLTRANSFERASE, MITOCHONDRIAL"/>
    <property type="match status" value="1"/>
</dbReference>
<evidence type="ECO:0000256" key="8">
    <source>
        <dbReference type="ARBA" id="ARBA00023133"/>
    </source>
</evidence>
<dbReference type="HAMAP" id="MF_00154">
    <property type="entry name" value="CyoE_CtaB"/>
    <property type="match status" value="1"/>
</dbReference>
<comment type="similarity">
    <text evidence="4">In the C-terminal section; belongs to the UbiA prenyltransferase family. Protoheme IX farnesyltransferase subfamily.</text>
</comment>
<comment type="pathway">
    <text evidence="3 11">Porphyrin-containing compound metabolism; heme O biosynthesis; heme O from protoheme: step 1/1.</text>
</comment>
<feature type="transmembrane region" description="Helical" evidence="11">
    <location>
        <begin position="148"/>
        <end position="172"/>
    </location>
</feature>
<sequence length="305" mass="32786">MKRVTTSWVAARSSALGKVRAFISLTKPRQLALLMLTMYGAYFAGGGSLDPRMIGLLTVMGFSSIGGVTAFNMYFDKDIDAVMGRTRRRPLPSGVIGPREALVGSLALVLIGVISAAAINKYVALTVVAGLYFDIIAYTQLTKRFTPLSIVFGSIAGSMPALGGWAAAAGSITTGGVLMALIVFLWQPMHVWFLGYYFREEYSMARIPILPSDGNPRLISTLIAVSLAGLVAVAWAFALYYGYGFITAISTTILAALAVSRMGEFARTGERRDALKLFKFASPIIAVVFILLPLERELVYAVLLG</sequence>
<dbReference type="InterPro" id="IPR000537">
    <property type="entry name" value="UbiA_prenyltransferase"/>
</dbReference>
<evidence type="ECO:0000256" key="1">
    <source>
        <dbReference type="ARBA" id="ARBA00004019"/>
    </source>
</evidence>
<dbReference type="GO" id="GO:0005886">
    <property type="term" value="C:plasma membrane"/>
    <property type="evidence" value="ECO:0007669"/>
    <property type="project" value="UniProtKB-SubCell"/>
</dbReference>
<keyword evidence="13" id="KW-1185">Reference proteome</keyword>
<dbReference type="NCBIfam" id="TIGR01473">
    <property type="entry name" value="cyoE_ctaB"/>
    <property type="match status" value="1"/>
</dbReference>
<gene>
    <name evidence="11 12" type="primary">ctaB</name>
    <name evidence="12" type="ORF">ACAM_1181</name>
</gene>
<comment type="subcellular location">
    <subcellularLocation>
        <location evidence="2 11">Cell membrane</location>
        <topology evidence="2 11">Multi-pass membrane protein</topology>
    </subcellularLocation>
</comment>
<dbReference type="Gene3D" id="1.10.357.140">
    <property type="entry name" value="UbiA prenyltransferase"/>
    <property type="match status" value="1"/>
</dbReference>
<dbReference type="eggNOG" id="arCOG00479">
    <property type="taxonomic scope" value="Archaea"/>
</dbReference>
<evidence type="ECO:0000256" key="6">
    <source>
        <dbReference type="ARBA" id="ARBA00022692"/>
    </source>
</evidence>
<accession>U3TF60</accession>
<evidence type="ECO:0000256" key="11">
    <source>
        <dbReference type="HAMAP-Rule" id="MF_00154"/>
    </source>
</evidence>
<evidence type="ECO:0000256" key="10">
    <source>
        <dbReference type="ARBA" id="ARBA00047690"/>
    </source>
</evidence>
<comment type="similarity">
    <text evidence="11">Belongs to the UbiA prenyltransferase family. Protoheme IX farnesyltransferase subfamily.</text>
</comment>
<evidence type="ECO:0000313" key="12">
    <source>
        <dbReference type="EMBL" id="BAN90650.1"/>
    </source>
</evidence>
<evidence type="ECO:0000256" key="2">
    <source>
        <dbReference type="ARBA" id="ARBA00004651"/>
    </source>
</evidence>
<dbReference type="GeneID" id="17110461"/>
<evidence type="ECO:0000313" key="13">
    <source>
        <dbReference type="Proteomes" id="UP000016887"/>
    </source>
</evidence>
<feature type="transmembrane region" description="Helical" evidence="11">
    <location>
        <begin position="218"/>
        <end position="237"/>
    </location>
</feature>
<keyword evidence="11" id="KW-1003">Cell membrane</keyword>
<keyword evidence="5 11" id="KW-0808">Transferase</keyword>
<feature type="transmembrane region" description="Helical" evidence="11">
    <location>
        <begin position="122"/>
        <end position="141"/>
    </location>
</feature>
<dbReference type="Pfam" id="PF01040">
    <property type="entry name" value="UbiA"/>
    <property type="match status" value="1"/>
</dbReference>
<keyword evidence="8 11" id="KW-0350">Heme biosynthesis</keyword>
<feature type="transmembrane region" description="Helical" evidence="11">
    <location>
        <begin position="31"/>
        <end position="48"/>
    </location>
</feature>
<dbReference type="InterPro" id="IPR030470">
    <property type="entry name" value="UbiA_prenylTrfase_CS"/>
</dbReference>
<dbReference type="Proteomes" id="UP000016887">
    <property type="component" value="Chromosome"/>
</dbReference>
<feature type="transmembrane region" description="Helical" evidence="11">
    <location>
        <begin position="243"/>
        <end position="262"/>
    </location>
</feature>
<dbReference type="PROSITE" id="PS00943">
    <property type="entry name" value="UBIA"/>
    <property type="match status" value="1"/>
</dbReference>
<evidence type="ECO:0000256" key="9">
    <source>
        <dbReference type="ARBA" id="ARBA00023136"/>
    </source>
</evidence>
<comment type="miscellaneous">
    <text evidence="11">Carbon 2 of the heme B porphyrin ring is defined according to the Fischer nomenclature.</text>
</comment>
<keyword evidence="9 11" id="KW-0472">Membrane</keyword>
<organism evidence="12 13">
    <name type="scientific">Aeropyrum camini SY1 = JCM 12091</name>
    <dbReference type="NCBI Taxonomy" id="1198449"/>
    <lineage>
        <taxon>Archaea</taxon>
        <taxon>Thermoproteota</taxon>
        <taxon>Thermoprotei</taxon>
        <taxon>Desulfurococcales</taxon>
        <taxon>Desulfurococcaceae</taxon>
        <taxon>Aeropyrum</taxon>
    </lineage>
</organism>
<evidence type="ECO:0000256" key="5">
    <source>
        <dbReference type="ARBA" id="ARBA00022679"/>
    </source>
</evidence>
<dbReference type="PANTHER" id="PTHR43448:SF2">
    <property type="entry name" value="PROTOHEME IX FARNESYLTRANSFERASE, MITOCHONDRIAL"/>
    <property type="match status" value="1"/>
</dbReference>
<name>U3TF60_9CREN</name>
<evidence type="ECO:0000256" key="4">
    <source>
        <dbReference type="ARBA" id="ARBA00010223"/>
    </source>
</evidence>
<dbReference type="GO" id="GO:0008495">
    <property type="term" value="F:protoheme IX farnesyltransferase activity"/>
    <property type="evidence" value="ECO:0007669"/>
    <property type="project" value="UniProtKB-UniRule"/>
</dbReference>
<dbReference type="InterPro" id="IPR006369">
    <property type="entry name" value="Protohaem_IX_farnesylTrfase"/>
</dbReference>
<feature type="transmembrane region" description="Helical" evidence="11">
    <location>
        <begin position="96"/>
        <end position="116"/>
    </location>
</feature>
<comment type="catalytic activity">
    <reaction evidence="10 11">
        <text>heme b + (2E,6E)-farnesyl diphosphate + H2O = Fe(II)-heme o + diphosphate</text>
        <dbReference type="Rhea" id="RHEA:28070"/>
        <dbReference type="ChEBI" id="CHEBI:15377"/>
        <dbReference type="ChEBI" id="CHEBI:33019"/>
        <dbReference type="ChEBI" id="CHEBI:60344"/>
        <dbReference type="ChEBI" id="CHEBI:60530"/>
        <dbReference type="ChEBI" id="CHEBI:175763"/>
        <dbReference type="EC" id="2.5.1.141"/>
    </reaction>
</comment>
<keyword evidence="6 11" id="KW-0812">Transmembrane</keyword>
<comment type="function">
    <text evidence="1 11">Converts heme B (protoheme IX) to heme O by substitution of the vinyl group on carbon 2 of heme B porphyrin ring with a hydroxyethyl farnesyl side group.</text>
</comment>
<dbReference type="EC" id="2.5.1.141" evidence="11"/>
<dbReference type="GO" id="GO:0048034">
    <property type="term" value="P:heme O biosynthetic process"/>
    <property type="evidence" value="ECO:0007669"/>
    <property type="project" value="UniProtKB-UniRule"/>
</dbReference>
<evidence type="ECO:0000256" key="3">
    <source>
        <dbReference type="ARBA" id="ARBA00004919"/>
    </source>
</evidence>
<proteinExistence type="inferred from homology"/>
<feature type="transmembrane region" description="Helical" evidence="11">
    <location>
        <begin position="274"/>
        <end position="294"/>
    </location>
</feature>
<feature type="transmembrane region" description="Helical" evidence="11">
    <location>
        <begin position="54"/>
        <end position="75"/>
    </location>
</feature>
<dbReference type="CDD" id="cd13957">
    <property type="entry name" value="PT_UbiA_Cox10"/>
    <property type="match status" value="1"/>
</dbReference>
<dbReference type="STRING" id="1198449.ACAM_1181"/>
<protein>
    <recommendedName>
        <fullName evidence="11">Protoheme IX farnesyltransferase</fullName>
        <ecNumber evidence="11">2.5.1.141</ecNumber>
    </recommendedName>
    <alternativeName>
        <fullName evidence="11">Heme B farnesyltransferase</fullName>
    </alternativeName>
    <alternativeName>
        <fullName evidence="11">Heme O synthase</fullName>
    </alternativeName>
</protein>